<proteinExistence type="predicted"/>
<keyword evidence="3" id="KW-1185">Reference proteome</keyword>
<protein>
    <recommendedName>
        <fullName evidence="4">General secretion pathway protein M</fullName>
    </recommendedName>
</protein>
<keyword evidence="1" id="KW-1133">Transmembrane helix</keyword>
<dbReference type="RefSeq" id="WP_159679634.1">
    <property type="nucleotide sequence ID" value="NZ_CP043727.1"/>
</dbReference>
<sequence length="156" mass="18105">MNSKRISPYFVFRDFKVVFVLVMTAIFSGFILFNLFENKKLSEEYFSLKNKIMNHSSFADMYQMKKHSNHSVGHPYSESVNSTLLILFSEHFPEFEISDLSRDSILVRVENADFTLFINVVFALSQIASIEVSHVDINFIKDSDYISGNIIILRKL</sequence>
<accession>A0A857F4T5</accession>
<dbReference type="KEGG" id="yca:F0T03_17320"/>
<keyword evidence="1" id="KW-0812">Transmembrane</keyword>
<evidence type="ECO:0000313" key="3">
    <source>
        <dbReference type="Proteomes" id="UP000464402"/>
    </source>
</evidence>
<name>A0A857F4T5_9GAMM</name>
<evidence type="ECO:0008006" key="4">
    <source>
        <dbReference type="Google" id="ProtNLM"/>
    </source>
</evidence>
<dbReference type="Proteomes" id="UP000464402">
    <property type="component" value="Chromosome"/>
</dbReference>
<evidence type="ECO:0000313" key="2">
    <source>
        <dbReference type="EMBL" id="QHB33749.1"/>
    </source>
</evidence>
<dbReference type="AlphaFoldDB" id="A0A857F4T5"/>
<evidence type="ECO:0000256" key="1">
    <source>
        <dbReference type="SAM" id="Phobius"/>
    </source>
</evidence>
<gene>
    <name evidence="2" type="ORF">F0T03_17320</name>
</gene>
<keyword evidence="1" id="KW-0472">Membrane</keyword>
<organism evidence="2 3">
    <name type="scientific">Yersinia canariae</name>
    <dbReference type="NCBI Taxonomy" id="2607663"/>
    <lineage>
        <taxon>Bacteria</taxon>
        <taxon>Pseudomonadati</taxon>
        <taxon>Pseudomonadota</taxon>
        <taxon>Gammaproteobacteria</taxon>
        <taxon>Enterobacterales</taxon>
        <taxon>Yersiniaceae</taxon>
        <taxon>Yersinia</taxon>
    </lineage>
</organism>
<reference evidence="3" key="1">
    <citation type="submission" date="2019-09" db="EMBL/GenBank/DDBJ databases">
        <title>Yersinia canariae sp. nov., isolated from a human yersiniosis case.</title>
        <authorList>
            <person name="Nguyen S.V."/>
            <person name="Greig D."/>
            <person name="Hurley D."/>
            <person name="Cao Y."/>
            <person name="McCabe E."/>
            <person name="Mitchell M."/>
            <person name="Jenkins C."/>
            <person name="Fanning S."/>
        </authorList>
    </citation>
    <scope>NUCLEOTIDE SEQUENCE [LARGE SCALE GENOMIC DNA]</scope>
    <source>
        <strain evidence="3">NCTC 14382</strain>
    </source>
</reference>
<dbReference type="EMBL" id="CP043727">
    <property type="protein sequence ID" value="QHB33749.1"/>
    <property type="molecule type" value="Genomic_DNA"/>
</dbReference>
<feature type="transmembrane region" description="Helical" evidence="1">
    <location>
        <begin position="17"/>
        <end position="36"/>
    </location>
</feature>